<comment type="similarity">
    <text evidence="3 14">Belongs to the TPP enzyme family.</text>
</comment>
<evidence type="ECO:0000256" key="6">
    <source>
        <dbReference type="ARBA" id="ARBA00022630"/>
    </source>
</evidence>
<dbReference type="Proteomes" id="UP001063350">
    <property type="component" value="Chromosome"/>
</dbReference>
<dbReference type="InterPro" id="IPR000399">
    <property type="entry name" value="TPP-bd_CS"/>
</dbReference>
<dbReference type="GO" id="GO:0030976">
    <property type="term" value="F:thiamine pyrophosphate binding"/>
    <property type="evidence" value="ECO:0007669"/>
    <property type="project" value="UniProtKB-UniRule"/>
</dbReference>
<keyword evidence="8 14" id="KW-0479">Metal-binding</keyword>
<feature type="domain" description="Thiamine pyrophosphate enzyme N-terminal TPP-binding" evidence="17">
    <location>
        <begin position="4"/>
        <end position="119"/>
    </location>
</feature>
<dbReference type="FunFam" id="3.40.50.970:FF:000016">
    <property type="entry name" value="Acetolactate synthase"/>
    <property type="match status" value="1"/>
</dbReference>
<evidence type="ECO:0000256" key="3">
    <source>
        <dbReference type="ARBA" id="ARBA00007812"/>
    </source>
</evidence>
<dbReference type="PROSITE" id="PS00187">
    <property type="entry name" value="TPP_ENZYMES"/>
    <property type="match status" value="1"/>
</dbReference>
<keyword evidence="12 14" id="KW-0100">Branched-chain amino acid biosynthesis</keyword>
<comment type="cofactor">
    <cofactor evidence="14">
        <name>thiamine diphosphate</name>
        <dbReference type="ChEBI" id="CHEBI:58937"/>
    </cofactor>
    <text evidence="14">Binds 1 thiamine pyrophosphate per subunit.</text>
</comment>
<keyword evidence="6" id="KW-0285">Flavoprotein</keyword>
<protein>
    <recommendedName>
        <fullName evidence="4 14">Acetolactate synthase</fullName>
        <ecNumber evidence="4 14">2.2.1.6</ecNumber>
    </recommendedName>
</protein>
<keyword evidence="10 14" id="KW-0460">Magnesium</keyword>
<dbReference type="CDD" id="cd07035">
    <property type="entry name" value="TPP_PYR_POX_like"/>
    <property type="match status" value="1"/>
</dbReference>
<dbReference type="Gene3D" id="3.40.50.1220">
    <property type="entry name" value="TPP-binding domain"/>
    <property type="match status" value="1"/>
</dbReference>
<gene>
    <name evidence="18" type="primary">ilvB-2</name>
    <name evidence="18" type="ORF">GF1_20130</name>
</gene>
<dbReference type="PANTHER" id="PTHR18968:SF13">
    <property type="entry name" value="ACETOLACTATE SYNTHASE CATALYTIC SUBUNIT, MITOCHONDRIAL"/>
    <property type="match status" value="1"/>
</dbReference>
<evidence type="ECO:0000256" key="10">
    <source>
        <dbReference type="ARBA" id="ARBA00022842"/>
    </source>
</evidence>
<reference evidence="18" key="1">
    <citation type="submission" date="2020-12" db="EMBL/GenBank/DDBJ databases">
        <title>Desulfobium dissulfuricans gen. nov., sp. nov., a novel mesophilic, sulfate-reducing bacterium isolated from a deep-sea hydrothermal vent.</title>
        <authorList>
            <person name="Hashimoto Y."/>
            <person name="Tame A."/>
            <person name="Sawayama S."/>
            <person name="Miyazaki J."/>
            <person name="Takai K."/>
            <person name="Nakagawa S."/>
        </authorList>
    </citation>
    <scope>NUCLEOTIDE SEQUENCE</scope>
    <source>
        <strain evidence="18">GF1</strain>
    </source>
</reference>
<dbReference type="InterPro" id="IPR029035">
    <property type="entry name" value="DHS-like_NAD/FAD-binding_dom"/>
</dbReference>
<evidence type="ECO:0000256" key="11">
    <source>
        <dbReference type="ARBA" id="ARBA00023052"/>
    </source>
</evidence>
<keyword evidence="5 14" id="KW-0028">Amino-acid biosynthesis</keyword>
<dbReference type="InterPro" id="IPR045229">
    <property type="entry name" value="TPP_enz"/>
</dbReference>
<evidence type="ECO:0000256" key="1">
    <source>
        <dbReference type="ARBA" id="ARBA00004974"/>
    </source>
</evidence>
<organism evidence="18 19">
    <name type="scientific">Desulfolithobacter dissulfuricans</name>
    <dbReference type="NCBI Taxonomy" id="2795293"/>
    <lineage>
        <taxon>Bacteria</taxon>
        <taxon>Pseudomonadati</taxon>
        <taxon>Thermodesulfobacteriota</taxon>
        <taxon>Desulfobulbia</taxon>
        <taxon>Desulfobulbales</taxon>
        <taxon>Desulfobulbaceae</taxon>
        <taxon>Desulfolithobacter</taxon>
    </lineage>
</organism>
<accession>A0A915U5Y3</accession>
<evidence type="ECO:0000256" key="2">
    <source>
        <dbReference type="ARBA" id="ARBA00005025"/>
    </source>
</evidence>
<dbReference type="InterPro" id="IPR012001">
    <property type="entry name" value="Thiamin_PyroP_enz_TPP-bd_dom"/>
</dbReference>
<dbReference type="GO" id="GO:0003984">
    <property type="term" value="F:acetolactate synthase activity"/>
    <property type="evidence" value="ECO:0007669"/>
    <property type="project" value="UniProtKB-EC"/>
</dbReference>
<keyword evidence="19" id="KW-1185">Reference proteome</keyword>
<keyword evidence="11 14" id="KW-0786">Thiamine pyrophosphate</keyword>
<dbReference type="FunFam" id="3.40.50.970:FF:000007">
    <property type="entry name" value="Acetolactate synthase"/>
    <property type="match status" value="1"/>
</dbReference>
<sequence>MSKMTGAQAIVKCLKEEGVDLMFGFPGGAVIDLYDELLDSDIKHILVRHEQGAVHAADGYARATGKVGVALLTSGPGATNGVTAIATAYMDSIPIVVLTGQVPRALIGNDAFQEVDIVGITRPCTKHNYLVNDPKDLIPTIREAFYLASSGRPGPVLIDLPKDVVASMITYPEKKPVKMQTYQPNVDPHPGQVEKACKAMLKAKRPILYIGGGVILSNANNELTELARKLTIPVTMTLMGLGGFPGTDPLSLGMLGMHGSYAANMSVAKSDLLIAVGARFDDRVTGRLDAFAPHAKIIHIDIDPTSISKNVVVDIPIVADCKHALRAMNSWFDDYPEFDGKAMSEKHQPWLEQIAEWNNKHPLSYVDEGDIIKPQFVVEKINELTGGDAIITTEVGQNQMWAAQFYKFNKPRHLLTSGGLGTMGYGLPAAIGAKLAMPDATVIDIAGDGSIQMNIQELATAKQWGAPVKIAILNNNYLGMVRQWQELFYNRRYSATPMEVTPDFVDLAKAYGAVGLRATTKDEVEPVIKEALATDNVVIMDFHINREEGVFPMVPAGKATTEMLLV</sequence>
<proteinExistence type="inferred from homology"/>
<dbReference type="Pfam" id="PF00205">
    <property type="entry name" value="TPP_enzyme_M"/>
    <property type="match status" value="1"/>
</dbReference>
<comment type="catalytic activity">
    <reaction evidence="13 14">
        <text>2 pyruvate + H(+) = (2S)-2-acetolactate + CO2</text>
        <dbReference type="Rhea" id="RHEA:25249"/>
        <dbReference type="ChEBI" id="CHEBI:15361"/>
        <dbReference type="ChEBI" id="CHEBI:15378"/>
        <dbReference type="ChEBI" id="CHEBI:16526"/>
        <dbReference type="ChEBI" id="CHEBI:58476"/>
        <dbReference type="EC" id="2.2.1.6"/>
    </reaction>
</comment>
<evidence type="ECO:0000256" key="4">
    <source>
        <dbReference type="ARBA" id="ARBA00013145"/>
    </source>
</evidence>
<dbReference type="InterPro" id="IPR029061">
    <property type="entry name" value="THDP-binding"/>
</dbReference>
<evidence type="ECO:0000256" key="8">
    <source>
        <dbReference type="ARBA" id="ARBA00022723"/>
    </source>
</evidence>
<dbReference type="NCBIfam" id="TIGR00118">
    <property type="entry name" value="acolac_lg"/>
    <property type="match status" value="1"/>
</dbReference>
<dbReference type="EMBL" id="AP024233">
    <property type="protein sequence ID" value="BCO09637.1"/>
    <property type="molecule type" value="Genomic_DNA"/>
</dbReference>
<evidence type="ECO:0000259" key="15">
    <source>
        <dbReference type="Pfam" id="PF00205"/>
    </source>
</evidence>
<dbReference type="SUPFAM" id="SSF52518">
    <property type="entry name" value="Thiamin diphosphate-binding fold (THDP-binding)"/>
    <property type="match status" value="2"/>
</dbReference>
<keyword evidence="9" id="KW-0274">FAD</keyword>
<dbReference type="InterPro" id="IPR039368">
    <property type="entry name" value="AHAS_TPP"/>
</dbReference>
<evidence type="ECO:0000313" key="19">
    <source>
        <dbReference type="Proteomes" id="UP001063350"/>
    </source>
</evidence>
<dbReference type="GO" id="GO:0009097">
    <property type="term" value="P:isoleucine biosynthetic process"/>
    <property type="evidence" value="ECO:0007669"/>
    <property type="project" value="TreeGrafter"/>
</dbReference>
<dbReference type="GO" id="GO:0050660">
    <property type="term" value="F:flavin adenine dinucleotide binding"/>
    <property type="evidence" value="ECO:0007669"/>
    <property type="project" value="InterPro"/>
</dbReference>
<comment type="pathway">
    <text evidence="1 14">Amino-acid biosynthesis; L-isoleucine biosynthesis; L-isoleucine from 2-oxobutanoate: step 1/4.</text>
</comment>
<dbReference type="InterPro" id="IPR011766">
    <property type="entry name" value="TPP_enzyme_TPP-bd"/>
</dbReference>
<dbReference type="InterPro" id="IPR012846">
    <property type="entry name" value="Acetolactate_synth_lsu"/>
</dbReference>
<dbReference type="Gene3D" id="3.40.50.970">
    <property type="match status" value="2"/>
</dbReference>
<evidence type="ECO:0000256" key="9">
    <source>
        <dbReference type="ARBA" id="ARBA00022827"/>
    </source>
</evidence>
<feature type="domain" description="Thiamine pyrophosphate enzyme central" evidence="15">
    <location>
        <begin position="193"/>
        <end position="328"/>
    </location>
</feature>
<dbReference type="FunFam" id="3.40.50.1220:FF:000008">
    <property type="entry name" value="Acetolactate synthase"/>
    <property type="match status" value="1"/>
</dbReference>
<comment type="cofactor">
    <cofactor evidence="14">
        <name>Mg(2+)</name>
        <dbReference type="ChEBI" id="CHEBI:18420"/>
    </cofactor>
    <text evidence="14">Binds 1 Mg(2+) ion per subunit.</text>
</comment>
<dbReference type="AlphaFoldDB" id="A0A915U5Y3"/>
<name>A0A915U5Y3_9BACT</name>
<evidence type="ECO:0000256" key="13">
    <source>
        <dbReference type="ARBA" id="ARBA00048670"/>
    </source>
</evidence>
<dbReference type="EC" id="2.2.1.6" evidence="4 14"/>
<dbReference type="CDD" id="cd02015">
    <property type="entry name" value="TPP_AHAS"/>
    <property type="match status" value="1"/>
</dbReference>
<evidence type="ECO:0000313" key="18">
    <source>
        <dbReference type="EMBL" id="BCO09637.1"/>
    </source>
</evidence>
<dbReference type="KEGG" id="ddu:GF1_20130"/>
<dbReference type="SUPFAM" id="SSF52467">
    <property type="entry name" value="DHS-like NAD/FAD-binding domain"/>
    <property type="match status" value="1"/>
</dbReference>
<evidence type="ECO:0000256" key="7">
    <source>
        <dbReference type="ARBA" id="ARBA00022679"/>
    </source>
</evidence>
<evidence type="ECO:0000256" key="12">
    <source>
        <dbReference type="ARBA" id="ARBA00023304"/>
    </source>
</evidence>
<keyword evidence="7 14" id="KW-0808">Transferase</keyword>
<dbReference type="GO" id="GO:0009099">
    <property type="term" value="P:L-valine biosynthetic process"/>
    <property type="evidence" value="ECO:0007669"/>
    <property type="project" value="TreeGrafter"/>
</dbReference>
<dbReference type="Pfam" id="PF02776">
    <property type="entry name" value="TPP_enzyme_N"/>
    <property type="match status" value="1"/>
</dbReference>
<evidence type="ECO:0000259" key="16">
    <source>
        <dbReference type="Pfam" id="PF02775"/>
    </source>
</evidence>
<evidence type="ECO:0000259" key="17">
    <source>
        <dbReference type="Pfam" id="PF02776"/>
    </source>
</evidence>
<evidence type="ECO:0000256" key="14">
    <source>
        <dbReference type="RuleBase" id="RU003591"/>
    </source>
</evidence>
<dbReference type="PANTHER" id="PTHR18968">
    <property type="entry name" value="THIAMINE PYROPHOSPHATE ENZYMES"/>
    <property type="match status" value="1"/>
</dbReference>
<dbReference type="GO" id="GO:0000287">
    <property type="term" value="F:magnesium ion binding"/>
    <property type="evidence" value="ECO:0007669"/>
    <property type="project" value="UniProtKB-UniRule"/>
</dbReference>
<feature type="domain" description="Thiamine pyrophosphate enzyme TPP-binding" evidence="16">
    <location>
        <begin position="395"/>
        <end position="541"/>
    </location>
</feature>
<dbReference type="Pfam" id="PF02775">
    <property type="entry name" value="TPP_enzyme_C"/>
    <property type="match status" value="1"/>
</dbReference>
<dbReference type="InterPro" id="IPR012000">
    <property type="entry name" value="Thiamin_PyroP_enz_cen_dom"/>
</dbReference>
<evidence type="ECO:0000256" key="5">
    <source>
        <dbReference type="ARBA" id="ARBA00022605"/>
    </source>
</evidence>
<dbReference type="GO" id="GO:0005948">
    <property type="term" value="C:acetolactate synthase complex"/>
    <property type="evidence" value="ECO:0007669"/>
    <property type="project" value="TreeGrafter"/>
</dbReference>
<comment type="pathway">
    <text evidence="2 14">Amino-acid biosynthesis; L-valine biosynthesis; L-valine from pyruvate: step 1/4.</text>
</comment>
<dbReference type="RefSeq" id="WP_267926386.1">
    <property type="nucleotide sequence ID" value="NZ_AP024233.1"/>
</dbReference>